<name>A0A9P6VF68_9HELO</name>
<proteinExistence type="predicted"/>
<dbReference type="PANTHER" id="PTHR13847">
    <property type="entry name" value="SARCOSINE DEHYDROGENASE-RELATED"/>
    <property type="match status" value="1"/>
</dbReference>
<dbReference type="GO" id="GO:0005737">
    <property type="term" value="C:cytoplasm"/>
    <property type="evidence" value="ECO:0007669"/>
    <property type="project" value="TreeGrafter"/>
</dbReference>
<evidence type="ECO:0000256" key="1">
    <source>
        <dbReference type="SAM" id="MobiDB-lite"/>
    </source>
</evidence>
<feature type="domain" description="FAD dependent oxidoreductase" evidence="2">
    <location>
        <begin position="44"/>
        <end position="429"/>
    </location>
</feature>
<dbReference type="Gene3D" id="3.30.9.10">
    <property type="entry name" value="D-Amino Acid Oxidase, subunit A, domain 2"/>
    <property type="match status" value="1"/>
</dbReference>
<evidence type="ECO:0000259" key="2">
    <source>
        <dbReference type="Pfam" id="PF01266"/>
    </source>
</evidence>
<keyword evidence="4" id="KW-1185">Reference proteome</keyword>
<dbReference type="OrthoDB" id="429143at2759"/>
<organism evidence="3 4">
    <name type="scientific">Hyphodiscus hymeniophilus</name>
    <dbReference type="NCBI Taxonomy" id="353542"/>
    <lineage>
        <taxon>Eukaryota</taxon>
        <taxon>Fungi</taxon>
        <taxon>Dikarya</taxon>
        <taxon>Ascomycota</taxon>
        <taxon>Pezizomycotina</taxon>
        <taxon>Leotiomycetes</taxon>
        <taxon>Helotiales</taxon>
        <taxon>Hyphodiscaceae</taxon>
        <taxon>Hyphodiscus</taxon>
    </lineage>
</organism>
<sequence length="467" mass="50596">MTIGELSGKATLPTPNSTKSFWHSEPSKTLLGHRTTSSLPTTADVVIIGSGISGASAAHHFSQDQHGKDLDIVMIEAREACWGATGRNGGHCFPMIYTSPPEIVKFELRNYEAIESLIAKGNIPCEWKGRSGVHAYMSDDLFSEAVEEVNILNKLEPELGKLVTVITKESSNPSLEDLRIPNAKGAIISTKAASVWPYKFVSWILERLVSSGFINLQTNTPVTNLQKMDNGWIVHTPRGMLATKKVLLATNAYTSHLLPKFNDIIVPVRGEMSSLLPPISMEPESSANPPLRHSYIFVGNGTQNGHQDDYLVQRPFTSSGRAGELMFGGGRSYASGAGLGVSDDSSIDPPAAAYLRREINEVLNLQHDREELKASYEWSGIMGFSRDELPWVGEVSEEVGLGGGDGLFVSGGFTGHGMPNAWLCGKAAAGLMVGNKEVDLPGSYLLTRERVEKARMLDEVAIADARD</sequence>
<reference evidence="3" key="1">
    <citation type="submission" date="2019-07" db="EMBL/GenBank/DDBJ databases">
        <title>Hyphodiscus hymeniophilus genome sequencing and assembly.</title>
        <authorList>
            <person name="Kramer G."/>
            <person name="Nodwell J."/>
        </authorList>
    </citation>
    <scope>NUCLEOTIDE SEQUENCE</scope>
    <source>
        <strain evidence="3">ATCC 34498</strain>
    </source>
</reference>
<dbReference type="Gene3D" id="3.50.50.60">
    <property type="entry name" value="FAD/NAD(P)-binding domain"/>
    <property type="match status" value="1"/>
</dbReference>
<evidence type="ECO:0000313" key="4">
    <source>
        <dbReference type="Proteomes" id="UP000785200"/>
    </source>
</evidence>
<dbReference type="InterPro" id="IPR006076">
    <property type="entry name" value="FAD-dep_OxRdtase"/>
</dbReference>
<comment type="caution">
    <text evidence="3">The sequence shown here is derived from an EMBL/GenBank/DDBJ whole genome shotgun (WGS) entry which is preliminary data.</text>
</comment>
<feature type="region of interest" description="Disordered" evidence="1">
    <location>
        <begin position="1"/>
        <end position="24"/>
    </location>
</feature>
<dbReference type="InterPro" id="IPR036188">
    <property type="entry name" value="FAD/NAD-bd_sf"/>
</dbReference>
<protein>
    <recommendedName>
        <fullName evidence="2">FAD dependent oxidoreductase domain-containing protein</fullName>
    </recommendedName>
</protein>
<evidence type="ECO:0000313" key="3">
    <source>
        <dbReference type="EMBL" id="KAG0646717.1"/>
    </source>
</evidence>
<dbReference type="SUPFAM" id="SSF51905">
    <property type="entry name" value="FAD/NAD(P)-binding domain"/>
    <property type="match status" value="1"/>
</dbReference>
<accession>A0A9P6VF68</accession>
<dbReference type="AlphaFoldDB" id="A0A9P6VF68"/>
<dbReference type="Pfam" id="PF01266">
    <property type="entry name" value="DAO"/>
    <property type="match status" value="1"/>
</dbReference>
<dbReference type="EMBL" id="VNKQ01000014">
    <property type="protein sequence ID" value="KAG0646717.1"/>
    <property type="molecule type" value="Genomic_DNA"/>
</dbReference>
<gene>
    <name evidence="3" type="ORF">D0Z07_6189</name>
</gene>
<dbReference type="PANTHER" id="PTHR13847:SF129">
    <property type="entry name" value="FAD DEPENDENT OXIDOREDUCTASE"/>
    <property type="match status" value="1"/>
</dbReference>
<dbReference type="Proteomes" id="UP000785200">
    <property type="component" value="Unassembled WGS sequence"/>
</dbReference>